<name>A0A7Z0QPC1_9GAMM</name>
<dbReference type="Pfam" id="PF00126">
    <property type="entry name" value="HTH_1"/>
    <property type="match status" value="1"/>
</dbReference>
<dbReference type="Proteomes" id="UP000589896">
    <property type="component" value="Unassembled WGS sequence"/>
</dbReference>
<keyword evidence="4" id="KW-0804">Transcription</keyword>
<dbReference type="PANTHER" id="PTHR30537">
    <property type="entry name" value="HTH-TYPE TRANSCRIPTIONAL REGULATOR"/>
    <property type="match status" value="1"/>
</dbReference>
<dbReference type="InterPro" id="IPR058163">
    <property type="entry name" value="LysR-type_TF_proteobact-type"/>
</dbReference>
<dbReference type="FunFam" id="1.10.10.10:FF:000001">
    <property type="entry name" value="LysR family transcriptional regulator"/>
    <property type="match status" value="1"/>
</dbReference>
<protein>
    <submittedName>
        <fullName evidence="6">LysR family transcriptional regulator</fullName>
    </submittedName>
</protein>
<dbReference type="GO" id="GO:0006351">
    <property type="term" value="P:DNA-templated transcription"/>
    <property type="evidence" value="ECO:0007669"/>
    <property type="project" value="TreeGrafter"/>
</dbReference>
<comment type="similarity">
    <text evidence="1">Belongs to the LysR transcriptional regulatory family.</text>
</comment>
<feature type="domain" description="HTH lysR-type" evidence="5">
    <location>
        <begin position="8"/>
        <end position="63"/>
    </location>
</feature>
<evidence type="ECO:0000256" key="2">
    <source>
        <dbReference type="ARBA" id="ARBA00023015"/>
    </source>
</evidence>
<dbReference type="PRINTS" id="PR00039">
    <property type="entry name" value="HTHLYSR"/>
</dbReference>
<dbReference type="SUPFAM" id="SSF53850">
    <property type="entry name" value="Periplasmic binding protein-like II"/>
    <property type="match status" value="1"/>
</dbReference>
<dbReference type="InterPro" id="IPR036388">
    <property type="entry name" value="WH-like_DNA-bd_sf"/>
</dbReference>
<evidence type="ECO:0000256" key="4">
    <source>
        <dbReference type="ARBA" id="ARBA00023163"/>
    </source>
</evidence>
<dbReference type="Pfam" id="PF03466">
    <property type="entry name" value="LysR_substrate"/>
    <property type="match status" value="1"/>
</dbReference>
<dbReference type="GO" id="GO:0003700">
    <property type="term" value="F:DNA-binding transcription factor activity"/>
    <property type="evidence" value="ECO:0007669"/>
    <property type="project" value="InterPro"/>
</dbReference>
<gene>
    <name evidence="6" type="ORF">H0E82_01805</name>
</gene>
<dbReference type="RefSeq" id="WP_180543260.1">
    <property type="nucleotide sequence ID" value="NZ_JACCJZ010000004.1"/>
</dbReference>
<accession>A0A7Z0QPC1</accession>
<dbReference type="Gene3D" id="3.40.190.10">
    <property type="entry name" value="Periplasmic binding protein-like II"/>
    <property type="match status" value="2"/>
</dbReference>
<dbReference type="PANTHER" id="PTHR30537:SF79">
    <property type="entry name" value="TRANSCRIPTIONAL REGULATOR-RELATED"/>
    <property type="match status" value="1"/>
</dbReference>
<evidence type="ECO:0000313" key="7">
    <source>
        <dbReference type="Proteomes" id="UP000589896"/>
    </source>
</evidence>
<dbReference type="InterPro" id="IPR005119">
    <property type="entry name" value="LysR_subst-bd"/>
</dbReference>
<dbReference type="SUPFAM" id="SSF46785">
    <property type="entry name" value="Winged helix' DNA-binding domain"/>
    <property type="match status" value="1"/>
</dbReference>
<proteinExistence type="inferred from homology"/>
<dbReference type="InterPro" id="IPR000847">
    <property type="entry name" value="LysR_HTH_N"/>
</dbReference>
<dbReference type="InterPro" id="IPR036390">
    <property type="entry name" value="WH_DNA-bd_sf"/>
</dbReference>
<dbReference type="Gene3D" id="1.10.10.10">
    <property type="entry name" value="Winged helix-like DNA-binding domain superfamily/Winged helix DNA-binding domain"/>
    <property type="match status" value="1"/>
</dbReference>
<evidence type="ECO:0000313" key="6">
    <source>
        <dbReference type="EMBL" id="NYZ61501.1"/>
    </source>
</evidence>
<dbReference type="PROSITE" id="PS50931">
    <property type="entry name" value="HTH_LYSR"/>
    <property type="match status" value="1"/>
</dbReference>
<comment type="caution">
    <text evidence="6">The sequence shown here is derived from an EMBL/GenBank/DDBJ whole genome shotgun (WGS) entry which is preliminary data.</text>
</comment>
<keyword evidence="3" id="KW-0238">DNA-binding</keyword>
<evidence type="ECO:0000256" key="3">
    <source>
        <dbReference type="ARBA" id="ARBA00023125"/>
    </source>
</evidence>
<keyword evidence="2" id="KW-0805">Transcription regulation</keyword>
<organism evidence="6 7">
    <name type="scientific">Luteimonas deserti</name>
    <dbReference type="NCBI Taxonomy" id="2752306"/>
    <lineage>
        <taxon>Bacteria</taxon>
        <taxon>Pseudomonadati</taxon>
        <taxon>Pseudomonadota</taxon>
        <taxon>Gammaproteobacteria</taxon>
        <taxon>Lysobacterales</taxon>
        <taxon>Lysobacteraceae</taxon>
        <taxon>Luteimonas</taxon>
    </lineage>
</organism>
<keyword evidence="7" id="KW-1185">Reference proteome</keyword>
<reference evidence="6 7" key="1">
    <citation type="submission" date="2020-07" db="EMBL/GenBank/DDBJ databases">
        <title>isolation of Luteimonas sp. SJ-16.</title>
        <authorList>
            <person name="Huang X.-X."/>
            <person name="Xu L."/>
            <person name="Sun J.-Q."/>
        </authorList>
    </citation>
    <scope>NUCLEOTIDE SEQUENCE [LARGE SCALE GENOMIC DNA]</scope>
    <source>
        <strain evidence="6 7">SJ-16</strain>
    </source>
</reference>
<dbReference type="EMBL" id="JACCJZ010000004">
    <property type="protein sequence ID" value="NYZ61501.1"/>
    <property type="molecule type" value="Genomic_DNA"/>
</dbReference>
<dbReference type="AlphaFoldDB" id="A0A7Z0QPC1"/>
<evidence type="ECO:0000259" key="5">
    <source>
        <dbReference type="PROSITE" id="PS50931"/>
    </source>
</evidence>
<dbReference type="GO" id="GO:0043565">
    <property type="term" value="F:sequence-specific DNA binding"/>
    <property type="evidence" value="ECO:0007669"/>
    <property type="project" value="TreeGrafter"/>
</dbReference>
<evidence type="ECO:0000256" key="1">
    <source>
        <dbReference type="ARBA" id="ARBA00009437"/>
    </source>
</evidence>
<sequence>MGTRAEWLSALAAFESAARHQNFAHAGDELHLTASAVSHHVRKLEARLGLPLFQRHARGVSLTAAGRQLADVASSSLAALDDVLRGLRTGQDHDVVRVATLHSFACAWLIPRLSAFAEAHSGIRLSIETGFALARFDDSGPDLAIRLGSGHWPGAQATLLMHEQLFAVASPAMPGIGAVATARDVAALPLIADNAHQGWPDWFRAAGMLDLRPDERLRFTDSTGALEAAAGGLGAALARQRIVTPFLASGRLLRLPGPCVDGRWSYHLVQPGHRRLRPAARVFAEWVIDAARGTDTAPAKSSAD</sequence>